<protein>
    <submittedName>
        <fullName evidence="1">5-methyltetrahydropteroyltriglutamate--homocysteine methyltransferase</fullName>
    </submittedName>
</protein>
<dbReference type="GO" id="GO:0003871">
    <property type="term" value="F:5-methyltetrahydropteroyltriglutamate-homocysteine S-methyltransferase activity"/>
    <property type="evidence" value="ECO:0007669"/>
    <property type="project" value="InterPro"/>
</dbReference>
<dbReference type="InterPro" id="IPR038071">
    <property type="entry name" value="UROD/MetE-like_sf"/>
</dbReference>
<dbReference type="SUPFAM" id="SSF51726">
    <property type="entry name" value="UROD/MetE-like"/>
    <property type="match status" value="1"/>
</dbReference>
<keyword evidence="1" id="KW-0489">Methyltransferase</keyword>
<sequence length="375" mass="42514">MSTIQKGNQRTEVPFRVDIVGSFLRPETIKRARVQYQNNEISADELRKVEDTEITRVVKRQKAVGLKGVTDGEFRRSWWHLDFMWGIEGVTKKVSPVGYLFNGVETRAETAELSGKIRGTNHPMIADYRQLVSIAGNDVVARQTIPSPAQFLAELQRNQKTTVAVYNNQDELVADIAAAYREVIRDFYEAGCRNLQLDDCTWGMLCDKGYWEARQKEGVDVNEIAKLYAFVNNEAIKDHPADMVITMHVCRGNYASTWAASGGYEPIAEVLFGTVDVDGFYLEFDTDRAGDFAPLRFIKDQQVVLGLFSSKSGELENKEEIIGRIKEASQYVDINQLCLSPQCGFASTEEGNHLTDQQQWDKLQFIKEIADEIWQ</sequence>
<gene>
    <name evidence="1" type="ORF">BJP51_07425</name>
</gene>
<dbReference type="EMBL" id="MKQP01000078">
    <property type="protein sequence ID" value="OMD21450.1"/>
    <property type="molecule type" value="Genomic_DNA"/>
</dbReference>
<name>A0A1R0WUQ3_9BACL</name>
<dbReference type="AlphaFoldDB" id="A0A1R0WUQ3"/>
<dbReference type="GeneID" id="31571366"/>
<dbReference type="GO" id="GO:0032259">
    <property type="term" value="P:methylation"/>
    <property type="evidence" value="ECO:0007669"/>
    <property type="project" value="UniProtKB-KW"/>
</dbReference>
<dbReference type="PANTHER" id="PTHR43844:SF1">
    <property type="entry name" value="METHIONINE SYNTHASE"/>
    <property type="match status" value="1"/>
</dbReference>
<dbReference type="Proteomes" id="UP000187465">
    <property type="component" value="Unassembled WGS sequence"/>
</dbReference>
<proteinExistence type="predicted"/>
<evidence type="ECO:0000313" key="2">
    <source>
        <dbReference type="Proteomes" id="UP000187465"/>
    </source>
</evidence>
<dbReference type="GO" id="GO:0008270">
    <property type="term" value="F:zinc ion binding"/>
    <property type="evidence" value="ECO:0007669"/>
    <property type="project" value="InterPro"/>
</dbReference>
<dbReference type="KEGG" id="pod:PODO_14300"/>
<dbReference type="CDD" id="cd03311">
    <property type="entry name" value="CIMS_C_terminal_like"/>
    <property type="match status" value="1"/>
</dbReference>
<dbReference type="RefSeq" id="WP_036678095.1">
    <property type="nucleotide sequence ID" value="NZ_CP009428.1"/>
</dbReference>
<accession>A0A1R0WUQ3</accession>
<evidence type="ECO:0000313" key="1">
    <source>
        <dbReference type="EMBL" id="OMD21450.1"/>
    </source>
</evidence>
<dbReference type="Gene3D" id="3.20.20.210">
    <property type="match status" value="1"/>
</dbReference>
<organism evidence="1 2">
    <name type="scientific">Paenibacillus odorifer</name>
    <dbReference type="NCBI Taxonomy" id="189426"/>
    <lineage>
        <taxon>Bacteria</taxon>
        <taxon>Bacillati</taxon>
        <taxon>Bacillota</taxon>
        <taxon>Bacilli</taxon>
        <taxon>Bacillales</taxon>
        <taxon>Paenibacillaceae</taxon>
        <taxon>Paenibacillus</taxon>
    </lineage>
</organism>
<dbReference type="GO" id="GO:0009086">
    <property type="term" value="P:methionine biosynthetic process"/>
    <property type="evidence" value="ECO:0007669"/>
    <property type="project" value="InterPro"/>
</dbReference>
<dbReference type="Pfam" id="PF01717">
    <property type="entry name" value="Meth_synt_2"/>
    <property type="match status" value="1"/>
</dbReference>
<dbReference type="NCBIfam" id="NF005085">
    <property type="entry name" value="PRK06520.1"/>
    <property type="match status" value="1"/>
</dbReference>
<comment type="caution">
    <text evidence="1">The sequence shown here is derived from an EMBL/GenBank/DDBJ whole genome shotgun (WGS) entry which is preliminary data.</text>
</comment>
<keyword evidence="1" id="KW-0808">Transferase</keyword>
<reference evidence="1 2" key="1">
    <citation type="submission" date="2016-10" db="EMBL/GenBank/DDBJ databases">
        <title>Paenibacillus species isolates.</title>
        <authorList>
            <person name="Beno S.M."/>
        </authorList>
    </citation>
    <scope>NUCLEOTIDE SEQUENCE [LARGE SCALE GENOMIC DNA]</scope>
    <source>
        <strain evidence="1 2">FSL H7-0604</strain>
    </source>
</reference>
<dbReference type="PANTHER" id="PTHR43844">
    <property type="entry name" value="METHIONINE SYNTHASE"/>
    <property type="match status" value="1"/>
</dbReference>
<dbReference type="InterPro" id="IPR002629">
    <property type="entry name" value="Met_Synth_C/arc"/>
</dbReference>